<sequence>MIRPPYFARIAAGAAAYVLEETRKIPGTAVTLPMTAFSKTLQTGMHFQQFITSLAIRGDQVFGRFLDSDEPQPAWASFDEDQLESDDADVTQRSSNPGRFALYSMPPNADEISSPPAAAPLQQPEHTNGSTDEPEIAQYLAYGTLTLVQLRARLRSLSVDELTTLLDYEDKTLSRAPFQTMLANRIASAKAK</sequence>
<protein>
    <submittedName>
        <fullName evidence="2">Lipid droplet-associated protein</fullName>
    </submittedName>
</protein>
<proteinExistence type="predicted"/>
<dbReference type="OrthoDB" id="3544242at2"/>
<dbReference type="AlphaFoldDB" id="A0A5A7SCP9"/>
<dbReference type="NCBIfam" id="NF033649">
    <property type="entry name" value="LipDrop_Rv1109c"/>
    <property type="match status" value="1"/>
</dbReference>
<evidence type="ECO:0000256" key="1">
    <source>
        <dbReference type="SAM" id="MobiDB-lite"/>
    </source>
</evidence>
<dbReference type="RefSeq" id="WP_149429088.1">
    <property type="nucleotide sequence ID" value="NZ_VLNY01000002.1"/>
</dbReference>
<evidence type="ECO:0000313" key="3">
    <source>
        <dbReference type="Proteomes" id="UP000322244"/>
    </source>
</evidence>
<feature type="region of interest" description="Disordered" evidence="1">
    <location>
        <begin position="79"/>
        <end position="132"/>
    </location>
</feature>
<reference evidence="2 3" key="1">
    <citation type="submission" date="2019-07" db="EMBL/GenBank/DDBJ databases">
        <title>Rhodococcus cavernicolus sp. nov., isolated from a cave.</title>
        <authorList>
            <person name="Lee S.D."/>
        </authorList>
    </citation>
    <scope>NUCLEOTIDE SEQUENCE [LARGE SCALE GENOMIC DNA]</scope>
    <source>
        <strain evidence="2 3">C1-24</strain>
    </source>
</reference>
<accession>A0A5A7SCP9</accession>
<feature type="compositionally biased region" description="Acidic residues" evidence="1">
    <location>
        <begin position="79"/>
        <end position="89"/>
    </location>
</feature>
<dbReference type="InterPro" id="IPR047728">
    <property type="entry name" value="LipDrop-assoc"/>
</dbReference>
<evidence type="ECO:0000313" key="2">
    <source>
        <dbReference type="EMBL" id="KAA0023928.1"/>
    </source>
</evidence>
<dbReference type="EMBL" id="VLNY01000002">
    <property type="protein sequence ID" value="KAA0023928.1"/>
    <property type="molecule type" value="Genomic_DNA"/>
</dbReference>
<gene>
    <name evidence="2" type="ORF">FOY51_04930</name>
</gene>
<keyword evidence="3" id="KW-1185">Reference proteome</keyword>
<dbReference type="Proteomes" id="UP000322244">
    <property type="component" value="Unassembled WGS sequence"/>
</dbReference>
<name>A0A5A7SCP9_9NOCA</name>
<organism evidence="2 3">
    <name type="scientific">Antrihabitans cavernicola</name>
    <dbReference type="NCBI Taxonomy" id="2495913"/>
    <lineage>
        <taxon>Bacteria</taxon>
        <taxon>Bacillati</taxon>
        <taxon>Actinomycetota</taxon>
        <taxon>Actinomycetes</taxon>
        <taxon>Mycobacteriales</taxon>
        <taxon>Nocardiaceae</taxon>
        <taxon>Antrihabitans</taxon>
    </lineage>
</organism>
<comment type="caution">
    <text evidence="2">The sequence shown here is derived from an EMBL/GenBank/DDBJ whole genome shotgun (WGS) entry which is preliminary data.</text>
</comment>